<dbReference type="InterPro" id="IPR054471">
    <property type="entry name" value="GPIID_WHD"/>
</dbReference>
<reference evidence="6" key="1">
    <citation type="journal article" date="2023" name="Mol. Phylogenet. Evol.">
        <title>Genome-scale phylogeny and comparative genomics of the fungal order Sordariales.</title>
        <authorList>
            <person name="Hensen N."/>
            <person name="Bonometti L."/>
            <person name="Westerberg I."/>
            <person name="Brannstrom I.O."/>
            <person name="Guillou S."/>
            <person name="Cros-Aarteil S."/>
            <person name="Calhoun S."/>
            <person name="Haridas S."/>
            <person name="Kuo A."/>
            <person name="Mondo S."/>
            <person name="Pangilinan J."/>
            <person name="Riley R."/>
            <person name="LaButti K."/>
            <person name="Andreopoulos B."/>
            <person name="Lipzen A."/>
            <person name="Chen C."/>
            <person name="Yan M."/>
            <person name="Daum C."/>
            <person name="Ng V."/>
            <person name="Clum A."/>
            <person name="Steindorff A."/>
            <person name="Ohm R.A."/>
            <person name="Martin F."/>
            <person name="Silar P."/>
            <person name="Natvig D.O."/>
            <person name="Lalanne C."/>
            <person name="Gautier V."/>
            <person name="Ament-Velasquez S.L."/>
            <person name="Kruys A."/>
            <person name="Hutchinson M.I."/>
            <person name="Powell A.J."/>
            <person name="Barry K."/>
            <person name="Miller A.N."/>
            <person name="Grigoriev I.V."/>
            <person name="Debuchy R."/>
            <person name="Gladieux P."/>
            <person name="Hiltunen Thoren M."/>
            <person name="Johannesson H."/>
        </authorList>
    </citation>
    <scope>NUCLEOTIDE SEQUENCE</scope>
    <source>
        <strain evidence="6">PSN309</strain>
    </source>
</reference>
<feature type="region of interest" description="Disordered" evidence="2">
    <location>
        <begin position="38"/>
        <end position="87"/>
    </location>
</feature>
<accession>A0AAN7ADE5</accession>
<evidence type="ECO:0000313" key="6">
    <source>
        <dbReference type="EMBL" id="KAK4182454.1"/>
    </source>
</evidence>
<dbReference type="EMBL" id="MU864658">
    <property type="protein sequence ID" value="KAK4182454.1"/>
    <property type="molecule type" value="Genomic_DNA"/>
</dbReference>
<feature type="domain" description="GPI inositol-deacylase winged helix" evidence="4">
    <location>
        <begin position="661"/>
        <end position="745"/>
    </location>
</feature>
<evidence type="ECO:0000313" key="7">
    <source>
        <dbReference type="Proteomes" id="UP001302126"/>
    </source>
</evidence>
<dbReference type="Pfam" id="PF24883">
    <property type="entry name" value="NPHP3_N"/>
    <property type="match status" value="1"/>
</dbReference>
<dbReference type="SUPFAM" id="SSF52540">
    <property type="entry name" value="P-loop containing nucleoside triphosphate hydrolases"/>
    <property type="match status" value="1"/>
</dbReference>
<dbReference type="Gene3D" id="3.40.50.300">
    <property type="entry name" value="P-loop containing nucleotide triphosphate hydrolases"/>
    <property type="match status" value="1"/>
</dbReference>
<dbReference type="InterPro" id="IPR056884">
    <property type="entry name" value="NPHP3-like_N"/>
</dbReference>
<dbReference type="InterPro" id="IPR027417">
    <property type="entry name" value="P-loop_NTPase"/>
</dbReference>
<proteinExistence type="predicted"/>
<sequence>MARKFGCCSLLPRRRRQTHPVSYSNPFTGSVIQHTPPLAVLPPAATSDPQSSCPCAPLPSPGSATRPGPPRPSPDHRDVSQVSSHKTAARLCSPQDVYFVTREIWEEAYNEVKNEEKLEPLVRNYEEFFDSVLWPDGPGPDDVNDDTERAKTGEANFRKVACEYLEICGRYTTSQGIVSSALEFIKKTKEIIGSALEVSPPASLAWAGVCAVILPVLVNHAEQIAAKEAGFGYVMSRFTWYSQVIDLLNRNHWKSQADFTTLKEIIRVKIIHLYKLLIEYQLRAYYTYCRPLVTLSRDVLKLDDWNNMIISIKDCEKRLQAYMDLNFEQHLLDKLHIVSEDAIRKQRIETSLKFKFPDELPYEVYQAYIDSIDCPLEGTQEGVLAHPDFVSWASGPVGAFVLTGIPGMGKSVLAKSLLIKLPKWRETSVCSFFFKDNGRGQNAANIALCRVLDELFRDHIALVDRIGTKVDRLLPQEVRCSFDLLWSILEETTADSEPGTFTVILDGLDECESESAHKLYNKLGQYLSGPDPKIKFFITTRPLSSHQPFDFPNTFLLRTSEDNYCLDCVGNDIECVVTAKFEHFAQTCIHDDILKHELRALVKPKAERTYLYVKLLFDCLEMKIRDGVPRVPRGWVDSFKSLPATVTDAYLKFLGRVQESHRDDVRRMLHMVVAAVRPLAVREINIALNIRDCSRGSVYGMGLQNEDCFRDWILDACKGFLDVYNGRVYFIHQTAKEFLLADQGDHEIVKPAWLGDFTMQSCHKTLAESSVMYLTLPFRTLARLNDGSNSNDHEQEKVKAYHLKNASYHLWNFDDLDFANYADIHWPLHFHEWQGRDCSLKPAPMTELQSEEMEVLRSWSQTLTTKVLLDVPEGILDAETLSHSLAPEDSRSPRLVIVDEAGNPFPRLPQIPSDDVHRQEKVFSALRSVVMSRTIRALTKYRPYSPIPMDWFSIRILNKDRSYRTLEDAAVARCQLYHGEMFSYVLCNYSETLPVYVHLLSLNASWTIGTLLWNVRLPPGSQRTGDLNMAIPRKVNDDDPDVVDDTLVVIGCFGEQCIERLVTPMEWLKNIYMPPVLLAREKKIGDVPVWLPFIPPPNWQIRHFTIRTIPKELPEDSNNSSDVAEDSD</sequence>
<evidence type="ECO:0000256" key="1">
    <source>
        <dbReference type="ARBA" id="ARBA00022737"/>
    </source>
</evidence>
<keyword evidence="1" id="KW-0677">Repeat</keyword>
<feature type="domain" description="Nephrocystin 3-like N-terminal" evidence="5">
    <location>
        <begin position="378"/>
        <end position="541"/>
    </location>
</feature>
<reference evidence="6" key="2">
    <citation type="submission" date="2023-05" db="EMBL/GenBank/DDBJ databases">
        <authorList>
            <consortium name="Lawrence Berkeley National Laboratory"/>
            <person name="Steindorff A."/>
            <person name="Hensen N."/>
            <person name="Bonometti L."/>
            <person name="Westerberg I."/>
            <person name="Brannstrom I.O."/>
            <person name="Guillou S."/>
            <person name="Cros-Aarteil S."/>
            <person name="Calhoun S."/>
            <person name="Haridas S."/>
            <person name="Kuo A."/>
            <person name="Mondo S."/>
            <person name="Pangilinan J."/>
            <person name="Riley R."/>
            <person name="Labutti K."/>
            <person name="Andreopoulos B."/>
            <person name="Lipzen A."/>
            <person name="Chen C."/>
            <person name="Yanf M."/>
            <person name="Daum C."/>
            <person name="Ng V."/>
            <person name="Clum A."/>
            <person name="Ohm R."/>
            <person name="Martin F."/>
            <person name="Silar P."/>
            <person name="Natvig D."/>
            <person name="Lalanne C."/>
            <person name="Gautier V."/>
            <person name="Ament-Velasquez S.L."/>
            <person name="Kruys A."/>
            <person name="Hutchinson M.I."/>
            <person name="Powell A.J."/>
            <person name="Barry K."/>
            <person name="Miller A.N."/>
            <person name="Grigoriev I.V."/>
            <person name="Debuchy R."/>
            <person name="Gladieux P."/>
            <person name="Thoren M.H."/>
            <person name="Johannesson H."/>
        </authorList>
    </citation>
    <scope>NUCLEOTIDE SEQUENCE</scope>
    <source>
        <strain evidence="6">PSN309</strain>
    </source>
</reference>
<dbReference type="Pfam" id="PF22939">
    <property type="entry name" value="WHD_GPIID"/>
    <property type="match status" value="1"/>
</dbReference>
<dbReference type="AlphaFoldDB" id="A0AAN7ADE5"/>
<dbReference type="Proteomes" id="UP001302126">
    <property type="component" value="Unassembled WGS sequence"/>
</dbReference>
<name>A0AAN7ADE5_9PEZI</name>
<comment type="caution">
    <text evidence="6">The sequence shown here is derived from an EMBL/GenBank/DDBJ whole genome shotgun (WGS) entry which is preliminary data.</text>
</comment>
<protein>
    <recommendedName>
        <fullName evidence="8">NACHT domain-containing protein</fullName>
    </recommendedName>
</protein>
<evidence type="ECO:0000259" key="3">
    <source>
        <dbReference type="Pfam" id="PF17100"/>
    </source>
</evidence>
<evidence type="ECO:0008006" key="8">
    <source>
        <dbReference type="Google" id="ProtNLM"/>
    </source>
</evidence>
<dbReference type="PANTHER" id="PTHR10039">
    <property type="entry name" value="AMELOGENIN"/>
    <property type="match status" value="1"/>
</dbReference>
<evidence type="ECO:0000259" key="4">
    <source>
        <dbReference type="Pfam" id="PF22939"/>
    </source>
</evidence>
<keyword evidence="7" id="KW-1185">Reference proteome</keyword>
<dbReference type="PANTHER" id="PTHR10039:SF14">
    <property type="entry name" value="NACHT DOMAIN-CONTAINING PROTEIN"/>
    <property type="match status" value="1"/>
</dbReference>
<evidence type="ECO:0000259" key="5">
    <source>
        <dbReference type="Pfam" id="PF24883"/>
    </source>
</evidence>
<dbReference type="Pfam" id="PF17100">
    <property type="entry name" value="NACHT_N"/>
    <property type="match status" value="1"/>
</dbReference>
<evidence type="ECO:0000256" key="2">
    <source>
        <dbReference type="SAM" id="MobiDB-lite"/>
    </source>
</evidence>
<organism evidence="6 7">
    <name type="scientific">Podospora australis</name>
    <dbReference type="NCBI Taxonomy" id="1536484"/>
    <lineage>
        <taxon>Eukaryota</taxon>
        <taxon>Fungi</taxon>
        <taxon>Dikarya</taxon>
        <taxon>Ascomycota</taxon>
        <taxon>Pezizomycotina</taxon>
        <taxon>Sordariomycetes</taxon>
        <taxon>Sordariomycetidae</taxon>
        <taxon>Sordariales</taxon>
        <taxon>Podosporaceae</taxon>
        <taxon>Podospora</taxon>
    </lineage>
</organism>
<feature type="domain" description="NWD NACHT-NTPase N-terminal" evidence="3">
    <location>
        <begin position="103"/>
        <end position="320"/>
    </location>
</feature>
<dbReference type="InterPro" id="IPR031359">
    <property type="entry name" value="NACHT_N"/>
</dbReference>
<gene>
    <name evidence="6" type="ORF">QBC35DRAFT_457281</name>
</gene>